<gene>
    <name evidence="3" type="ORF">Aco04nite_15420</name>
</gene>
<organism evidence="3 4">
    <name type="scientific">Winogradskya consettensis</name>
    <dbReference type="NCBI Taxonomy" id="113560"/>
    <lineage>
        <taxon>Bacteria</taxon>
        <taxon>Bacillati</taxon>
        <taxon>Actinomycetota</taxon>
        <taxon>Actinomycetes</taxon>
        <taxon>Micromonosporales</taxon>
        <taxon>Micromonosporaceae</taxon>
        <taxon>Winogradskya</taxon>
    </lineage>
</organism>
<dbReference type="AlphaFoldDB" id="A0A919SD15"/>
<name>A0A919SD15_9ACTN</name>
<feature type="region of interest" description="Disordered" evidence="1">
    <location>
        <begin position="47"/>
        <end position="73"/>
    </location>
</feature>
<accession>A0A919SD15</accession>
<dbReference type="Proteomes" id="UP000680865">
    <property type="component" value="Unassembled WGS sequence"/>
</dbReference>
<keyword evidence="2" id="KW-0472">Membrane</keyword>
<keyword evidence="2" id="KW-0812">Transmembrane</keyword>
<proteinExistence type="predicted"/>
<evidence type="ECO:0000256" key="1">
    <source>
        <dbReference type="SAM" id="MobiDB-lite"/>
    </source>
</evidence>
<comment type="caution">
    <text evidence="3">The sequence shown here is derived from an EMBL/GenBank/DDBJ whole genome shotgun (WGS) entry which is preliminary data.</text>
</comment>
<feature type="compositionally biased region" description="Low complexity" evidence="1">
    <location>
        <begin position="48"/>
        <end position="61"/>
    </location>
</feature>
<protein>
    <submittedName>
        <fullName evidence="3">Uncharacterized protein</fullName>
    </submittedName>
</protein>
<evidence type="ECO:0000256" key="2">
    <source>
        <dbReference type="SAM" id="Phobius"/>
    </source>
</evidence>
<feature type="transmembrane region" description="Helical" evidence="2">
    <location>
        <begin position="21"/>
        <end position="42"/>
    </location>
</feature>
<keyword evidence="2" id="KW-1133">Transmembrane helix</keyword>
<reference evidence="3" key="1">
    <citation type="submission" date="2021-03" db="EMBL/GenBank/DDBJ databases">
        <title>Whole genome shotgun sequence of Actinoplanes consettensis NBRC 14913.</title>
        <authorList>
            <person name="Komaki H."/>
            <person name="Tamura T."/>
        </authorList>
    </citation>
    <scope>NUCLEOTIDE SEQUENCE</scope>
    <source>
        <strain evidence="3">NBRC 14913</strain>
    </source>
</reference>
<sequence>MREVFPPGADQVRRTVRRRQGIAAGLGVVLAIAAITSGIALVNDRHPATNAPPAAPSSGPSENLDVFPTPDPTAEARISAADDALGDPDKQPWVVATSGVVTADYENAAMDLAADDYQFYLYCVGEGTVDIVLKDGQYGDKKMAAGTATCSDNPEPAILPFTQPAANRSRVFLSGDARAAEKASFSFKIVRTSEIVTEASQESKTNATAAAALLDGSGLPEPAKMTTEQDKTADVTKPAGNYRVTVSCHGPGKVSFLVRTGKTLRDGTVATNGQTEGTVTHECKGDGEFSSFASITLAAGSGLSITAQADSAARNKAGWAYLVIPG</sequence>
<evidence type="ECO:0000313" key="3">
    <source>
        <dbReference type="EMBL" id="GIM69482.1"/>
    </source>
</evidence>
<keyword evidence="4" id="KW-1185">Reference proteome</keyword>
<evidence type="ECO:0000313" key="4">
    <source>
        <dbReference type="Proteomes" id="UP000680865"/>
    </source>
</evidence>
<dbReference type="EMBL" id="BOQP01000007">
    <property type="protein sequence ID" value="GIM69482.1"/>
    <property type="molecule type" value="Genomic_DNA"/>
</dbReference>